<evidence type="ECO:0000259" key="1">
    <source>
        <dbReference type="Pfam" id="PF00149"/>
    </source>
</evidence>
<dbReference type="HOGENOM" id="CLU_057759_0_0_7"/>
<gene>
    <name evidence="2" type="ordered locus">sce5059</name>
</gene>
<feature type="domain" description="Calcineurin-like phosphoesterase" evidence="1">
    <location>
        <begin position="40"/>
        <end position="272"/>
    </location>
</feature>
<dbReference type="KEGG" id="scl:sce5059"/>
<organism evidence="2 3">
    <name type="scientific">Sorangium cellulosum (strain So ce56)</name>
    <name type="common">Polyangium cellulosum (strain So ce56)</name>
    <dbReference type="NCBI Taxonomy" id="448385"/>
    <lineage>
        <taxon>Bacteria</taxon>
        <taxon>Pseudomonadati</taxon>
        <taxon>Myxococcota</taxon>
        <taxon>Polyangia</taxon>
        <taxon>Polyangiales</taxon>
        <taxon>Polyangiaceae</taxon>
        <taxon>Sorangium</taxon>
    </lineage>
</organism>
<dbReference type="InterPro" id="IPR004843">
    <property type="entry name" value="Calcineurin-like_PHP"/>
</dbReference>
<proteinExistence type="predicted"/>
<dbReference type="InterPro" id="IPR029052">
    <property type="entry name" value="Metallo-depent_PP-like"/>
</dbReference>
<dbReference type="Pfam" id="PF00149">
    <property type="entry name" value="Metallophos"/>
    <property type="match status" value="1"/>
</dbReference>
<dbReference type="CDD" id="cd00838">
    <property type="entry name" value="MPP_superfamily"/>
    <property type="match status" value="1"/>
</dbReference>
<dbReference type="eggNOG" id="COG1409">
    <property type="taxonomic scope" value="Bacteria"/>
</dbReference>
<dbReference type="PANTHER" id="PTHR36492:SF2">
    <property type="entry name" value="[ACYL-CARRIER-PROTEIN] PHOSPHODIESTERASE PPTH"/>
    <property type="match status" value="1"/>
</dbReference>
<dbReference type="AlphaFoldDB" id="A9FLK8"/>
<evidence type="ECO:0000313" key="2">
    <source>
        <dbReference type="EMBL" id="CAN95222.1"/>
    </source>
</evidence>
<reference evidence="2 3" key="1">
    <citation type="journal article" date="2007" name="Nat. Biotechnol.">
        <title>Complete genome sequence of the myxobacterium Sorangium cellulosum.</title>
        <authorList>
            <person name="Schneiker S."/>
            <person name="Perlova O."/>
            <person name="Kaiser O."/>
            <person name="Gerth K."/>
            <person name="Alici A."/>
            <person name="Altmeyer M.O."/>
            <person name="Bartels D."/>
            <person name="Bekel T."/>
            <person name="Beyer S."/>
            <person name="Bode E."/>
            <person name="Bode H.B."/>
            <person name="Bolten C.J."/>
            <person name="Choudhuri J.V."/>
            <person name="Doss S."/>
            <person name="Elnakady Y.A."/>
            <person name="Frank B."/>
            <person name="Gaigalat L."/>
            <person name="Goesmann A."/>
            <person name="Groeger C."/>
            <person name="Gross F."/>
            <person name="Jelsbak L."/>
            <person name="Jelsbak L."/>
            <person name="Kalinowski J."/>
            <person name="Kegler C."/>
            <person name="Knauber T."/>
            <person name="Konietzny S."/>
            <person name="Kopp M."/>
            <person name="Krause L."/>
            <person name="Krug D."/>
            <person name="Linke B."/>
            <person name="Mahmud T."/>
            <person name="Martinez-Arias R."/>
            <person name="McHardy A.C."/>
            <person name="Merai M."/>
            <person name="Meyer F."/>
            <person name="Mormann S."/>
            <person name="Munoz-Dorado J."/>
            <person name="Perez J."/>
            <person name="Pradella S."/>
            <person name="Rachid S."/>
            <person name="Raddatz G."/>
            <person name="Rosenau F."/>
            <person name="Rueckert C."/>
            <person name="Sasse F."/>
            <person name="Scharfe M."/>
            <person name="Schuster S.C."/>
            <person name="Suen G."/>
            <person name="Treuner-Lange A."/>
            <person name="Velicer G.J."/>
            <person name="Vorholter F.-J."/>
            <person name="Weissman K.J."/>
            <person name="Welch R.D."/>
            <person name="Wenzel S.C."/>
            <person name="Whitworth D.E."/>
            <person name="Wilhelm S."/>
            <person name="Wittmann C."/>
            <person name="Bloecker H."/>
            <person name="Puehler A."/>
            <person name="Mueller R."/>
        </authorList>
    </citation>
    <scope>NUCLEOTIDE SEQUENCE [LARGE SCALE GENOMIC DNA]</scope>
    <source>
        <strain evidence="3">So ce56</strain>
    </source>
</reference>
<keyword evidence="3" id="KW-1185">Reference proteome</keyword>
<dbReference type="InterPro" id="IPR052963">
    <property type="entry name" value="Pantetheine_PDE"/>
</dbReference>
<dbReference type="PANTHER" id="PTHR36492">
    <property type="match status" value="1"/>
</dbReference>
<dbReference type="Proteomes" id="UP000002139">
    <property type="component" value="Chromosome"/>
</dbReference>
<protein>
    <submittedName>
        <fullName evidence="2">Metallophosphoesterase</fullName>
    </submittedName>
</protein>
<accession>A9FLK8</accession>
<sequence length="318" mass="36568">MPGCRCARRRRSAVDARRRPWCGWGRPARRAGPRRRGIRMKLFALSDLHVGYAENRWAIERMTPRPSDWLILAGDLGETEQHLIYVLETLGPRFKRLVWTPGNHELYTMPSERGGPRGQARYERLVELCRSRGVLTPEDPYVLWDGEGGPHVLAPMFLLYDYSFRPDGVPERDAVAWAMESGVLCSDEELLDPAPYASRPEWCRARLAATEARLGAIEGRPTVLINHFPLREELVRLQHIPRFSIWCGTRRTHDWHTRFRARVVVSGHLHIPRTDWIDGVRFEEVSFGYPRQRPVERSADSCLREILPGPAGAAPPRM</sequence>
<dbReference type="EMBL" id="AM746676">
    <property type="protein sequence ID" value="CAN95222.1"/>
    <property type="molecule type" value="Genomic_DNA"/>
</dbReference>
<dbReference type="STRING" id="448385.sce5059"/>
<name>A9FLK8_SORC5</name>
<dbReference type="SUPFAM" id="SSF56300">
    <property type="entry name" value="Metallo-dependent phosphatases"/>
    <property type="match status" value="1"/>
</dbReference>
<evidence type="ECO:0000313" key="3">
    <source>
        <dbReference type="Proteomes" id="UP000002139"/>
    </source>
</evidence>
<dbReference type="Gene3D" id="3.60.21.10">
    <property type="match status" value="1"/>
</dbReference>
<dbReference type="GO" id="GO:0016787">
    <property type="term" value="F:hydrolase activity"/>
    <property type="evidence" value="ECO:0007669"/>
    <property type="project" value="InterPro"/>
</dbReference>